<evidence type="ECO:0000313" key="2">
    <source>
        <dbReference type="Proteomes" id="UP000001307"/>
    </source>
</evidence>
<sequence length="46" mass="5263">MAKVTKKLIRHFLISSGALLQINDRVFSQRRGSQCSTAEEMIQTRL</sequence>
<gene>
    <name evidence="1" type="ORF">GSOID_T00017232001</name>
</gene>
<dbReference type="InParanoid" id="E4XPV3"/>
<dbReference type="Proteomes" id="UP000001307">
    <property type="component" value="Unassembled WGS sequence"/>
</dbReference>
<accession>E4XPV3</accession>
<dbReference type="EMBL" id="FN653097">
    <property type="protein sequence ID" value="CBY19871.1"/>
    <property type="molecule type" value="Genomic_DNA"/>
</dbReference>
<proteinExistence type="predicted"/>
<dbReference type="AlphaFoldDB" id="E4XPV3"/>
<keyword evidence="2" id="KW-1185">Reference proteome</keyword>
<evidence type="ECO:0000313" key="1">
    <source>
        <dbReference type="EMBL" id="CBY19871.1"/>
    </source>
</evidence>
<reference evidence="1" key="1">
    <citation type="journal article" date="2010" name="Science">
        <title>Plasticity of animal genome architecture unmasked by rapid evolution of a pelagic tunicate.</title>
        <authorList>
            <person name="Denoeud F."/>
            <person name="Henriet S."/>
            <person name="Mungpakdee S."/>
            <person name="Aury J.M."/>
            <person name="Da Silva C."/>
            <person name="Brinkmann H."/>
            <person name="Mikhaleva J."/>
            <person name="Olsen L.C."/>
            <person name="Jubin C."/>
            <person name="Canestro C."/>
            <person name="Bouquet J.M."/>
            <person name="Danks G."/>
            <person name="Poulain J."/>
            <person name="Campsteijn C."/>
            <person name="Adamski M."/>
            <person name="Cross I."/>
            <person name="Yadetie F."/>
            <person name="Muffato M."/>
            <person name="Louis A."/>
            <person name="Butcher S."/>
            <person name="Tsagkogeorga G."/>
            <person name="Konrad A."/>
            <person name="Singh S."/>
            <person name="Jensen M.F."/>
            <person name="Cong E.H."/>
            <person name="Eikeseth-Otteraa H."/>
            <person name="Noel B."/>
            <person name="Anthouard V."/>
            <person name="Porcel B.M."/>
            <person name="Kachouri-Lafond R."/>
            <person name="Nishino A."/>
            <person name="Ugolini M."/>
            <person name="Chourrout P."/>
            <person name="Nishida H."/>
            <person name="Aasland R."/>
            <person name="Huzurbazar S."/>
            <person name="Westhof E."/>
            <person name="Delsuc F."/>
            <person name="Lehrach H."/>
            <person name="Reinhardt R."/>
            <person name="Weissenbach J."/>
            <person name="Roy S.W."/>
            <person name="Artiguenave F."/>
            <person name="Postlethwait J.H."/>
            <person name="Manak J.R."/>
            <person name="Thompson E.M."/>
            <person name="Jaillon O."/>
            <person name="Du Pasquier L."/>
            <person name="Boudinot P."/>
            <person name="Liberles D.A."/>
            <person name="Volff J.N."/>
            <person name="Philippe H."/>
            <person name="Lenhard B."/>
            <person name="Roest Crollius H."/>
            <person name="Wincker P."/>
            <person name="Chourrout D."/>
        </authorList>
    </citation>
    <scope>NUCLEOTIDE SEQUENCE [LARGE SCALE GENOMIC DNA]</scope>
</reference>
<protein>
    <submittedName>
        <fullName evidence="1">Uncharacterized protein</fullName>
    </submittedName>
</protein>
<organism evidence="1">
    <name type="scientific">Oikopleura dioica</name>
    <name type="common">Tunicate</name>
    <dbReference type="NCBI Taxonomy" id="34765"/>
    <lineage>
        <taxon>Eukaryota</taxon>
        <taxon>Metazoa</taxon>
        <taxon>Chordata</taxon>
        <taxon>Tunicata</taxon>
        <taxon>Appendicularia</taxon>
        <taxon>Copelata</taxon>
        <taxon>Oikopleuridae</taxon>
        <taxon>Oikopleura</taxon>
    </lineage>
</organism>
<name>E4XPV3_OIKDI</name>